<reference evidence="2 3" key="1">
    <citation type="submission" date="2021-12" db="EMBL/GenBank/DDBJ databases">
        <title>Discovery of the Pendulisporaceae a myxobacterial family with distinct sporulation behavior and unique specialized metabolism.</title>
        <authorList>
            <person name="Garcia R."/>
            <person name="Popoff A."/>
            <person name="Bader C.D."/>
            <person name="Loehr J."/>
            <person name="Walesch S."/>
            <person name="Walt C."/>
            <person name="Boldt J."/>
            <person name="Bunk B."/>
            <person name="Haeckl F.J.F.P.J."/>
            <person name="Gunesch A.P."/>
            <person name="Birkelbach J."/>
            <person name="Nuebel U."/>
            <person name="Pietschmann T."/>
            <person name="Bach T."/>
            <person name="Mueller R."/>
        </authorList>
    </citation>
    <scope>NUCLEOTIDE SEQUENCE [LARGE SCALE GENOMIC DNA]</scope>
    <source>
        <strain evidence="2 3">MSr11954</strain>
    </source>
</reference>
<sequence length="404" mass="43128">MDKPQTKNDLNAAVPKFCLAVEEHRRTPEGRVRTSQEFLNHFFAYDDEKAKDQLFRYLPNDVRGPILAHWGIRGLKAAVRDTDEKVESVVHDALVAGDVDHGAFELGLPPDVVVRWVPLSSWWTFWRGGKLSKKAIHKALETGYELGLFDARWFLDTVEGRGGKLRGTDVIAEGLTKADLTEWLKKIHQSGDGSPRGILAAVGWDKLVSQTPNDVLIGALDALALKVGLVHIADSDIERSLSNLSLDPLSSGPTSEAGGAEATPRKRLTDTPEVLVGETEVGTLTDDGMVVIIDDDPSSDEEPSASSTSSQPGTLASGGTSGTTLHGVAIPPLPPLPGVSSSGPESSLGGSGKYEAPASRLGVPRSDRGDLLRKLSEEDEDQTAVFTMVEKNSPASGGGGGFRR</sequence>
<name>A0ABZ2MC92_9BACT</name>
<accession>A0ABZ2MC92</accession>
<evidence type="ECO:0000313" key="3">
    <source>
        <dbReference type="Proteomes" id="UP001370348"/>
    </source>
</evidence>
<proteinExistence type="predicted"/>
<protein>
    <submittedName>
        <fullName evidence="2">Uncharacterized protein</fullName>
    </submittedName>
</protein>
<keyword evidence="3" id="KW-1185">Reference proteome</keyword>
<feature type="compositionally biased region" description="Low complexity" evidence="1">
    <location>
        <begin position="338"/>
        <end position="348"/>
    </location>
</feature>
<feature type="compositionally biased region" description="Acidic residues" evidence="1">
    <location>
        <begin position="293"/>
        <end position="303"/>
    </location>
</feature>
<organism evidence="2 3">
    <name type="scientific">Pendulispora albinea</name>
    <dbReference type="NCBI Taxonomy" id="2741071"/>
    <lineage>
        <taxon>Bacteria</taxon>
        <taxon>Pseudomonadati</taxon>
        <taxon>Myxococcota</taxon>
        <taxon>Myxococcia</taxon>
        <taxon>Myxococcales</taxon>
        <taxon>Sorangiineae</taxon>
        <taxon>Pendulisporaceae</taxon>
        <taxon>Pendulispora</taxon>
    </lineage>
</organism>
<dbReference type="Proteomes" id="UP001370348">
    <property type="component" value="Chromosome"/>
</dbReference>
<dbReference type="RefSeq" id="WP_394829748.1">
    <property type="nucleotide sequence ID" value="NZ_CP089984.1"/>
</dbReference>
<gene>
    <name evidence="2" type="ORF">LZC94_23360</name>
</gene>
<evidence type="ECO:0000313" key="2">
    <source>
        <dbReference type="EMBL" id="WXB20144.1"/>
    </source>
</evidence>
<evidence type="ECO:0000256" key="1">
    <source>
        <dbReference type="SAM" id="MobiDB-lite"/>
    </source>
</evidence>
<feature type="region of interest" description="Disordered" evidence="1">
    <location>
        <begin position="245"/>
        <end position="404"/>
    </location>
</feature>
<dbReference type="EMBL" id="CP089984">
    <property type="protein sequence ID" value="WXB20144.1"/>
    <property type="molecule type" value="Genomic_DNA"/>
</dbReference>
<feature type="compositionally biased region" description="Low complexity" evidence="1">
    <location>
        <begin position="304"/>
        <end position="325"/>
    </location>
</feature>
<feature type="compositionally biased region" description="Basic and acidic residues" evidence="1">
    <location>
        <begin position="365"/>
        <end position="376"/>
    </location>
</feature>